<feature type="signal peptide" evidence="1">
    <location>
        <begin position="1"/>
        <end position="40"/>
    </location>
</feature>
<dbReference type="AlphaFoldDB" id="A0A5B1CJ99"/>
<organism evidence="2 3">
    <name type="scientific">Rubripirellula obstinata</name>
    <dbReference type="NCBI Taxonomy" id="406547"/>
    <lineage>
        <taxon>Bacteria</taxon>
        <taxon>Pseudomonadati</taxon>
        <taxon>Planctomycetota</taxon>
        <taxon>Planctomycetia</taxon>
        <taxon>Pirellulales</taxon>
        <taxon>Pirellulaceae</taxon>
        <taxon>Rubripirellula</taxon>
    </lineage>
</organism>
<comment type="caution">
    <text evidence="2">The sequence shown here is derived from an EMBL/GenBank/DDBJ whole genome shotgun (WGS) entry which is preliminary data.</text>
</comment>
<evidence type="ECO:0000256" key="1">
    <source>
        <dbReference type="SAM" id="SignalP"/>
    </source>
</evidence>
<proteinExistence type="predicted"/>
<dbReference type="RefSeq" id="WP_084422657.1">
    <property type="nucleotide sequence ID" value="NZ_VRLW01000001.1"/>
</dbReference>
<feature type="chain" id="PRO_5022918162" description="DUF2490 domain-containing protein" evidence="1">
    <location>
        <begin position="41"/>
        <end position="251"/>
    </location>
</feature>
<dbReference type="InterPro" id="IPR019619">
    <property type="entry name" value="DUF2490"/>
</dbReference>
<evidence type="ECO:0008006" key="4">
    <source>
        <dbReference type="Google" id="ProtNLM"/>
    </source>
</evidence>
<sequence precursor="true">MSSFTLRFRDDTQFMHRSSYVTFVVCMLLSITLSATQASAQTLDDNGLWFAAFGNGTIESTSDRSTPLLWWFDAHYRLRDDSDGFNQSILRPGLGISLVQDQALWAGYAWIRTSPTSGSADFDENRFWQQWTATPSAGDYRFLHRSRFEQRWVETGDDVGLRWRQLHRAQKIITNCPQWSLIAWDEVFFNLNDTDWGADAGLDQNRAFLGFGYKSCPHAPVRTEIGYLNQFINNQGGNDGMNHILSINFFF</sequence>
<reference evidence="2 3" key="1">
    <citation type="submission" date="2019-08" db="EMBL/GenBank/DDBJ databases">
        <title>Deep-cultivation of Planctomycetes and their phenomic and genomic characterization uncovers novel biology.</title>
        <authorList>
            <person name="Wiegand S."/>
            <person name="Jogler M."/>
            <person name="Boedeker C."/>
            <person name="Pinto D."/>
            <person name="Vollmers J."/>
            <person name="Rivas-Marin E."/>
            <person name="Kohn T."/>
            <person name="Peeters S.H."/>
            <person name="Heuer A."/>
            <person name="Rast P."/>
            <person name="Oberbeckmann S."/>
            <person name="Bunk B."/>
            <person name="Jeske O."/>
            <person name="Meyerdierks A."/>
            <person name="Storesund J.E."/>
            <person name="Kallscheuer N."/>
            <person name="Luecker S."/>
            <person name="Lage O.M."/>
            <person name="Pohl T."/>
            <person name="Merkel B.J."/>
            <person name="Hornburger P."/>
            <person name="Mueller R.-W."/>
            <person name="Bruemmer F."/>
            <person name="Labrenz M."/>
            <person name="Spormann A.M."/>
            <person name="Op Den Camp H."/>
            <person name="Overmann J."/>
            <person name="Amann R."/>
            <person name="Jetten M.S.M."/>
            <person name="Mascher T."/>
            <person name="Medema M.H."/>
            <person name="Devos D.P."/>
            <person name="Kaster A.-K."/>
            <person name="Ovreas L."/>
            <person name="Rohde M."/>
            <person name="Galperin M.Y."/>
            <person name="Jogler C."/>
        </authorList>
    </citation>
    <scope>NUCLEOTIDE SEQUENCE [LARGE SCALE GENOMIC DNA]</scope>
    <source>
        <strain evidence="2 3">LF1</strain>
    </source>
</reference>
<dbReference type="Proteomes" id="UP000322699">
    <property type="component" value="Unassembled WGS sequence"/>
</dbReference>
<dbReference type="EMBL" id="VRLW01000001">
    <property type="protein sequence ID" value="KAA1260342.1"/>
    <property type="molecule type" value="Genomic_DNA"/>
</dbReference>
<keyword evidence="1" id="KW-0732">Signal</keyword>
<name>A0A5B1CJ99_9BACT</name>
<dbReference type="Pfam" id="PF10677">
    <property type="entry name" value="DUF2490"/>
    <property type="match status" value="1"/>
</dbReference>
<dbReference type="OrthoDB" id="5381041at2"/>
<gene>
    <name evidence="2" type="ORF">LF1_28820</name>
</gene>
<keyword evidence="3" id="KW-1185">Reference proteome</keyword>
<evidence type="ECO:0000313" key="2">
    <source>
        <dbReference type="EMBL" id="KAA1260342.1"/>
    </source>
</evidence>
<evidence type="ECO:0000313" key="3">
    <source>
        <dbReference type="Proteomes" id="UP000322699"/>
    </source>
</evidence>
<accession>A0A5B1CJ99</accession>
<protein>
    <recommendedName>
        <fullName evidence="4">DUF2490 domain-containing protein</fullName>
    </recommendedName>
</protein>